<feature type="signal peptide" evidence="1">
    <location>
        <begin position="1"/>
        <end position="45"/>
    </location>
</feature>
<name>A0AAE0LA46_9CHLO</name>
<evidence type="ECO:0000313" key="2">
    <source>
        <dbReference type="EMBL" id="KAK3277517.1"/>
    </source>
</evidence>
<organism evidence="2 3">
    <name type="scientific">Cymbomonas tetramitiformis</name>
    <dbReference type="NCBI Taxonomy" id="36881"/>
    <lineage>
        <taxon>Eukaryota</taxon>
        <taxon>Viridiplantae</taxon>
        <taxon>Chlorophyta</taxon>
        <taxon>Pyramimonadophyceae</taxon>
        <taxon>Pyramimonadales</taxon>
        <taxon>Pyramimonadaceae</taxon>
        <taxon>Cymbomonas</taxon>
    </lineage>
</organism>
<proteinExistence type="predicted"/>
<reference evidence="2 3" key="1">
    <citation type="journal article" date="2015" name="Genome Biol. Evol.">
        <title>Comparative Genomics of a Bacterivorous Green Alga Reveals Evolutionary Causalities and Consequences of Phago-Mixotrophic Mode of Nutrition.</title>
        <authorList>
            <person name="Burns J.A."/>
            <person name="Paasch A."/>
            <person name="Narechania A."/>
            <person name="Kim E."/>
        </authorList>
    </citation>
    <scope>NUCLEOTIDE SEQUENCE [LARGE SCALE GENOMIC DNA]</scope>
    <source>
        <strain evidence="2 3">PLY_AMNH</strain>
    </source>
</reference>
<evidence type="ECO:0000256" key="1">
    <source>
        <dbReference type="SAM" id="SignalP"/>
    </source>
</evidence>
<accession>A0AAE0LA46</accession>
<comment type="caution">
    <text evidence="2">The sequence shown here is derived from an EMBL/GenBank/DDBJ whole genome shotgun (WGS) entry which is preliminary data.</text>
</comment>
<evidence type="ECO:0000313" key="3">
    <source>
        <dbReference type="Proteomes" id="UP001190700"/>
    </source>
</evidence>
<dbReference type="Proteomes" id="UP001190700">
    <property type="component" value="Unassembled WGS sequence"/>
</dbReference>
<feature type="chain" id="PRO_5042182900" evidence="1">
    <location>
        <begin position="46"/>
        <end position="260"/>
    </location>
</feature>
<gene>
    <name evidence="2" type="ORF">CYMTET_14481</name>
</gene>
<keyword evidence="1" id="KW-0732">Signal</keyword>
<dbReference type="EMBL" id="LGRX02006067">
    <property type="protein sequence ID" value="KAK3277517.1"/>
    <property type="molecule type" value="Genomic_DNA"/>
</dbReference>
<keyword evidence="3" id="KW-1185">Reference proteome</keyword>
<dbReference type="AlphaFoldDB" id="A0AAE0LA46"/>
<protein>
    <submittedName>
        <fullName evidence="2">Uncharacterized protein</fullName>
    </submittedName>
</protein>
<sequence>MAMPTHESRPQCASRPTLHLAESRCRSGVLLVLVVLASGLLGSEGGAFEDTIARVTQEVRLKFGATLELREALGCGIAPGVSPLACDDRVAMSSVEDAPLLRFVYIYRNVSKPNYAAYVDRAAGNITYVKHDDDFVGDSVLAPYPAKFSAEDAVKLMRSVNVSEKFNEFVLRRPLYRCVSETLYTFVFATPIPWCETHEGMCIIVVGASTGKVCHTFVTSPCEYPPTVPQCYGDPELNATIEASGAPKRFTTHGEFLTAA</sequence>